<reference evidence="1" key="2">
    <citation type="submission" date="2020-11" db="EMBL/GenBank/DDBJ databases">
        <authorList>
            <person name="McCartney M.A."/>
            <person name="Auch B."/>
            <person name="Kono T."/>
            <person name="Mallez S."/>
            <person name="Becker A."/>
            <person name="Gohl D.M."/>
            <person name="Silverstein K.A.T."/>
            <person name="Koren S."/>
            <person name="Bechman K.B."/>
            <person name="Herman A."/>
            <person name="Abrahante J.E."/>
            <person name="Garbe J."/>
        </authorList>
    </citation>
    <scope>NUCLEOTIDE SEQUENCE</scope>
    <source>
        <strain evidence="1">Duluth1</strain>
        <tissue evidence="1">Whole animal</tissue>
    </source>
</reference>
<evidence type="ECO:0000313" key="2">
    <source>
        <dbReference type="Proteomes" id="UP000828390"/>
    </source>
</evidence>
<name>A0A9D4QSJ4_DREPO</name>
<dbReference type="Proteomes" id="UP000828390">
    <property type="component" value="Unassembled WGS sequence"/>
</dbReference>
<keyword evidence="2" id="KW-1185">Reference proteome</keyword>
<accession>A0A9D4QSJ4</accession>
<comment type="caution">
    <text evidence="1">The sequence shown here is derived from an EMBL/GenBank/DDBJ whole genome shotgun (WGS) entry which is preliminary data.</text>
</comment>
<sequence>MLREITTLCIFSKRYDFEKELKSFVDIANDVEEKAIATTMNEFGLSFDKKFFKANREVRCRSGMRECECV</sequence>
<dbReference type="EMBL" id="JAIWYP010000004">
    <property type="protein sequence ID" value="KAH3840705.1"/>
    <property type="molecule type" value="Genomic_DNA"/>
</dbReference>
<proteinExistence type="predicted"/>
<organism evidence="1 2">
    <name type="scientific">Dreissena polymorpha</name>
    <name type="common">Zebra mussel</name>
    <name type="synonym">Mytilus polymorpha</name>
    <dbReference type="NCBI Taxonomy" id="45954"/>
    <lineage>
        <taxon>Eukaryota</taxon>
        <taxon>Metazoa</taxon>
        <taxon>Spiralia</taxon>
        <taxon>Lophotrochozoa</taxon>
        <taxon>Mollusca</taxon>
        <taxon>Bivalvia</taxon>
        <taxon>Autobranchia</taxon>
        <taxon>Heteroconchia</taxon>
        <taxon>Euheterodonta</taxon>
        <taxon>Imparidentia</taxon>
        <taxon>Neoheterodontei</taxon>
        <taxon>Myida</taxon>
        <taxon>Dreissenoidea</taxon>
        <taxon>Dreissenidae</taxon>
        <taxon>Dreissena</taxon>
    </lineage>
</organism>
<reference evidence="1" key="1">
    <citation type="journal article" date="2019" name="bioRxiv">
        <title>The Genome of the Zebra Mussel, Dreissena polymorpha: A Resource for Invasive Species Research.</title>
        <authorList>
            <person name="McCartney M.A."/>
            <person name="Auch B."/>
            <person name="Kono T."/>
            <person name="Mallez S."/>
            <person name="Zhang Y."/>
            <person name="Obille A."/>
            <person name="Becker A."/>
            <person name="Abrahante J.E."/>
            <person name="Garbe J."/>
            <person name="Badalamenti J.P."/>
            <person name="Herman A."/>
            <person name="Mangelson H."/>
            <person name="Liachko I."/>
            <person name="Sullivan S."/>
            <person name="Sone E.D."/>
            <person name="Koren S."/>
            <person name="Silverstein K.A.T."/>
            <person name="Beckman K.B."/>
            <person name="Gohl D.M."/>
        </authorList>
    </citation>
    <scope>NUCLEOTIDE SEQUENCE</scope>
    <source>
        <strain evidence="1">Duluth1</strain>
        <tissue evidence="1">Whole animal</tissue>
    </source>
</reference>
<protein>
    <submittedName>
        <fullName evidence="1">Uncharacterized protein</fullName>
    </submittedName>
</protein>
<dbReference type="AlphaFoldDB" id="A0A9D4QSJ4"/>
<gene>
    <name evidence="1" type="ORF">DPMN_114160</name>
</gene>
<evidence type="ECO:0000313" key="1">
    <source>
        <dbReference type="EMBL" id="KAH3840705.1"/>
    </source>
</evidence>